<dbReference type="InterPro" id="IPR033658">
    <property type="entry name" value="GRX_PICOT-like"/>
</dbReference>
<dbReference type="PROSITE" id="PS51354">
    <property type="entry name" value="GLUTAREDOXIN_2"/>
    <property type="match status" value="1"/>
</dbReference>
<proteinExistence type="predicted"/>
<keyword evidence="5" id="KW-0676">Redox-active center</keyword>
<dbReference type="NCBIfam" id="TIGR00365">
    <property type="entry name" value="Grx4 family monothiol glutaredoxin"/>
    <property type="match status" value="1"/>
</dbReference>
<evidence type="ECO:0000256" key="1">
    <source>
        <dbReference type="ARBA" id="ARBA00022714"/>
    </source>
</evidence>
<evidence type="ECO:0000256" key="6">
    <source>
        <dbReference type="ARBA" id="ARBA00067456"/>
    </source>
</evidence>
<organism evidence="9 10">
    <name type="scientific">Parthenolecanium corni</name>
    <dbReference type="NCBI Taxonomy" id="536013"/>
    <lineage>
        <taxon>Eukaryota</taxon>
        <taxon>Metazoa</taxon>
        <taxon>Ecdysozoa</taxon>
        <taxon>Arthropoda</taxon>
        <taxon>Hexapoda</taxon>
        <taxon>Insecta</taxon>
        <taxon>Pterygota</taxon>
        <taxon>Neoptera</taxon>
        <taxon>Paraneoptera</taxon>
        <taxon>Hemiptera</taxon>
        <taxon>Sternorrhyncha</taxon>
        <taxon>Coccoidea</taxon>
        <taxon>Coccidae</taxon>
        <taxon>Parthenolecanium</taxon>
    </lineage>
</organism>
<evidence type="ECO:0000256" key="5">
    <source>
        <dbReference type="ARBA" id="ARBA00023284"/>
    </source>
</evidence>
<dbReference type="Proteomes" id="UP001367676">
    <property type="component" value="Unassembled WGS sequence"/>
</dbReference>
<comment type="caution">
    <text evidence="9">The sequence shown here is derived from an EMBL/GenBank/DDBJ whole genome shotgun (WGS) entry which is preliminary data.</text>
</comment>
<keyword evidence="4" id="KW-0411">Iron-sulfur</keyword>
<dbReference type="Pfam" id="PF00462">
    <property type="entry name" value="Glutaredoxin"/>
    <property type="match status" value="1"/>
</dbReference>
<evidence type="ECO:0000256" key="3">
    <source>
        <dbReference type="ARBA" id="ARBA00023004"/>
    </source>
</evidence>
<keyword evidence="2" id="KW-0479">Metal-binding</keyword>
<reference evidence="9 10" key="1">
    <citation type="submission" date="2024-03" db="EMBL/GenBank/DDBJ databases">
        <title>Adaptation during the transition from Ophiocordyceps entomopathogen to insect associate is accompanied by gene loss and intensified selection.</title>
        <authorList>
            <person name="Ward C.M."/>
            <person name="Onetto C.A."/>
            <person name="Borneman A.R."/>
        </authorList>
    </citation>
    <scope>NUCLEOTIDE SEQUENCE [LARGE SCALE GENOMIC DNA]</scope>
    <source>
        <strain evidence="9">AWRI1</strain>
        <tissue evidence="9">Single Adult Female</tissue>
    </source>
</reference>
<gene>
    <name evidence="9" type="ORF">V9T40_010160</name>
</gene>
<dbReference type="FunFam" id="3.40.30.10:FF:000005">
    <property type="entry name" value="Glutaredoxin 5"/>
    <property type="match status" value="1"/>
</dbReference>
<dbReference type="PANTHER" id="PTHR10293:SF16">
    <property type="entry name" value="GLUTAREDOXIN-RELATED PROTEIN 5, MITOCHONDRIAL"/>
    <property type="match status" value="1"/>
</dbReference>
<keyword evidence="1" id="KW-0001">2Fe-2S</keyword>
<dbReference type="InterPro" id="IPR002109">
    <property type="entry name" value="Glutaredoxin"/>
</dbReference>
<keyword evidence="10" id="KW-1185">Reference proteome</keyword>
<dbReference type="GO" id="GO:0046872">
    <property type="term" value="F:metal ion binding"/>
    <property type="evidence" value="ECO:0007669"/>
    <property type="project" value="UniProtKB-KW"/>
</dbReference>
<dbReference type="Gene3D" id="3.40.30.10">
    <property type="entry name" value="Glutaredoxin"/>
    <property type="match status" value="1"/>
</dbReference>
<dbReference type="CDD" id="cd03028">
    <property type="entry name" value="GRX_PICOT_like"/>
    <property type="match status" value="1"/>
</dbReference>
<evidence type="ECO:0000259" key="8">
    <source>
        <dbReference type="Pfam" id="PF00462"/>
    </source>
</evidence>
<evidence type="ECO:0000256" key="4">
    <source>
        <dbReference type="ARBA" id="ARBA00023014"/>
    </source>
</evidence>
<dbReference type="GO" id="GO:0005759">
    <property type="term" value="C:mitochondrial matrix"/>
    <property type="evidence" value="ECO:0007669"/>
    <property type="project" value="TreeGrafter"/>
</dbReference>
<name>A0AAN9T2Z7_9HEMI</name>
<protein>
    <recommendedName>
        <fullName evidence="6">Glutaredoxin-related protein 5, mitochondrial</fullName>
    </recommendedName>
    <alternativeName>
        <fullName evidence="7">Monothiol glutaredoxin-5</fullName>
    </alternativeName>
</protein>
<evidence type="ECO:0000256" key="7">
    <source>
        <dbReference type="ARBA" id="ARBA00076083"/>
    </source>
</evidence>
<evidence type="ECO:0000256" key="2">
    <source>
        <dbReference type="ARBA" id="ARBA00022723"/>
    </source>
</evidence>
<evidence type="ECO:0000313" key="10">
    <source>
        <dbReference type="Proteomes" id="UP001367676"/>
    </source>
</evidence>
<dbReference type="InterPro" id="IPR004480">
    <property type="entry name" value="Monothiol_GRX-rel"/>
</dbReference>
<feature type="domain" description="Glutaredoxin" evidence="8">
    <location>
        <begin position="45"/>
        <end position="109"/>
    </location>
</feature>
<dbReference type="PANTHER" id="PTHR10293">
    <property type="entry name" value="GLUTAREDOXIN FAMILY MEMBER"/>
    <property type="match status" value="1"/>
</dbReference>
<dbReference type="AlphaFoldDB" id="A0AAN9T2Z7"/>
<dbReference type="EMBL" id="JBBCAQ010000043">
    <property type="protein sequence ID" value="KAK7570793.1"/>
    <property type="molecule type" value="Genomic_DNA"/>
</dbReference>
<evidence type="ECO:0000313" key="9">
    <source>
        <dbReference type="EMBL" id="KAK7570793.1"/>
    </source>
</evidence>
<dbReference type="InterPro" id="IPR036249">
    <property type="entry name" value="Thioredoxin-like_sf"/>
</dbReference>
<accession>A0AAN9T2Z7</accession>
<sequence length="151" mass="16560">MNVFGSRLFGALAGKGISSQVPRYFSAAISNIKDEIDKLVKNNKVVVFMKGTPEEPRCGFSSAVVQVLRMHGVSYDAHNVLEREELRNGIKEYSDWPTIPQVYIAGEFVGGCDIMVKLHQTGDLVTELEKAGIKSALADAVSENEKKNENA</sequence>
<dbReference type="SUPFAM" id="SSF52833">
    <property type="entry name" value="Thioredoxin-like"/>
    <property type="match status" value="1"/>
</dbReference>
<keyword evidence="3" id="KW-0408">Iron</keyword>
<dbReference type="GO" id="GO:0051537">
    <property type="term" value="F:2 iron, 2 sulfur cluster binding"/>
    <property type="evidence" value="ECO:0007669"/>
    <property type="project" value="UniProtKB-KW"/>
</dbReference>